<keyword evidence="1" id="KW-1133">Transmembrane helix</keyword>
<evidence type="ECO:0000256" key="1">
    <source>
        <dbReference type="SAM" id="Phobius"/>
    </source>
</evidence>
<dbReference type="Proteomes" id="UP000267804">
    <property type="component" value="Chromosome"/>
</dbReference>
<keyword evidence="1" id="KW-0472">Membrane</keyword>
<keyword evidence="1" id="KW-0812">Transmembrane</keyword>
<organism evidence="2 3">
    <name type="scientific">Micromonospora tulbaghiae</name>
    <dbReference type="NCBI Taxonomy" id="479978"/>
    <lineage>
        <taxon>Bacteria</taxon>
        <taxon>Bacillati</taxon>
        <taxon>Actinomycetota</taxon>
        <taxon>Actinomycetes</taxon>
        <taxon>Micromonosporales</taxon>
        <taxon>Micromonosporaceae</taxon>
        <taxon>Micromonospora</taxon>
    </lineage>
</organism>
<evidence type="ECO:0000313" key="3">
    <source>
        <dbReference type="Proteomes" id="UP000267804"/>
    </source>
</evidence>
<proteinExistence type="predicted"/>
<protein>
    <submittedName>
        <fullName evidence="2">Uncharacterized protein</fullName>
    </submittedName>
</protein>
<reference evidence="2 3" key="1">
    <citation type="submission" date="2017-10" db="EMBL/GenBank/DDBJ databases">
        <title>Integration of genomic and chemical information greatly accelerates assignment of the full stereostructure of myelolactone, a potent inhibitor of myeloma from a marine-derived Micromonospora.</title>
        <authorList>
            <person name="Kim M.C."/>
            <person name="Machado H."/>
            <person name="Jensen P.R."/>
            <person name="Fenical W."/>
        </authorList>
    </citation>
    <scope>NUCLEOTIDE SEQUENCE [LARGE SCALE GENOMIC DNA]</scope>
    <source>
        <strain evidence="2 3">CNY-010</strain>
    </source>
</reference>
<name>A0A386WSC5_9ACTN</name>
<dbReference type="AlphaFoldDB" id="A0A386WSC5"/>
<accession>A0A386WSC5</accession>
<gene>
    <name evidence="2" type="ORF">CSH63_24460</name>
</gene>
<feature type="transmembrane region" description="Helical" evidence="1">
    <location>
        <begin position="54"/>
        <end position="78"/>
    </location>
</feature>
<feature type="transmembrane region" description="Helical" evidence="1">
    <location>
        <begin position="12"/>
        <end position="33"/>
    </location>
</feature>
<dbReference type="KEGG" id="mtua:CSH63_24460"/>
<sequence>MSLDDGDPVLTGLSLAAVVLGLAWVVLGVRVAVSRRFPAVWIRLARPTPSQRAQPVRMGCAQAMSGAGLVGFGATFLIPMPYPVGVALIAVYLLLLLTAAGSVALLRR</sequence>
<feature type="transmembrane region" description="Helical" evidence="1">
    <location>
        <begin position="84"/>
        <end position="106"/>
    </location>
</feature>
<evidence type="ECO:0000313" key="2">
    <source>
        <dbReference type="EMBL" id="AYF30538.1"/>
    </source>
</evidence>
<dbReference type="EMBL" id="CP024087">
    <property type="protein sequence ID" value="AYF30538.1"/>
    <property type="molecule type" value="Genomic_DNA"/>
</dbReference>
<dbReference type="RefSeq" id="WP_120572257.1">
    <property type="nucleotide sequence ID" value="NZ_CP024087.1"/>
</dbReference>